<dbReference type="EMBL" id="CAQQ02044656">
    <property type="status" value="NOT_ANNOTATED_CDS"/>
    <property type="molecule type" value="Genomic_DNA"/>
</dbReference>
<keyword evidence="2" id="KW-1185">Reference proteome</keyword>
<proteinExistence type="predicted"/>
<dbReference type="InterPro" id="IPR006357">
    <property type="entry name" value="HAD-SF_hydro_IIA"/>
</dbReference>
<dbReference type="HOGENOM" id="CLU_043473_0_2_1"/>
<accession>T1H2V1</accession>
<organism evidence="1 2">
    <name type="scientific">Megaselia scalaris</name>
    <name type="common">Humpbacked fly</name>
    <name type="synonym">Phora scalaris</name>
    <dbReference type="NCBI Taxonomy" id="36166"/>
    <lineage>
        <taxon>Eukaryota</taxon>
        <taxon>Metazoa</taxon>
        <taxon>Ecdysozoa</taxon>
        <taxon>Arthropoda</taxon>
        <taxon>Hexapoda</taxon>
        <taxon>Insecta</taxon>
        <taxon>Pterygota</taxon>
        <taxon>Neoptera</taxon>
        <taxon>Endopterygota</taxon>
        <taxon>Diptera</taxon>
        <taxon>Brachycera</taxon>
        <taxon>Muscomorpha</taxon>
        <taxon>Platypezoidea</taxon>
        <taxon>Phoridae</taxon>
        <taxon>Megaseliini</taxon>
        <taxon>Megaselia</taxon>
    </lineage>
</organism>
<sequence length="238" mass="26297">MLNSQKLTSKTPRQILEMTTAEKLSFLNSFDLVISDLDGVLWTEAGIIPNAGDGFNALKLGGKKVIFVTNNSVRSPKDYISKFSDAGVDFNPEEMVHPLTSIIDYLNITKFEGPIYCIANEVFKKAIKDAGFNVIEDQSKVFPESFTELGKYIFDKEKPNAVIVDVDFNLSGPKLMRAHQYLTRNPDCKYIVGATDKILPIRPGVQVMGPGCFQDALTQAVNRTPIALGKPGFELSNL</sequence>
<dbReference type="Pfam" id="PF13344">
    <property type="entry name" value="Hydrolase_6"/>
    <property type="match status" value="1"/>
</dbReference>
<reference evidence="2" key="1">
    <citation type="submission" date="2013-02" db="EMBL/GenBank/DDBJ databases">
        <authorList>
            <person name="Hughes D."/>
        </authorList>
    </citation>
    <scope>NUCLEOTIDE SEQUENCE</scope>
    <source>
        <strain>Durham</strain>
        <strain evidence="2">NC isolate 2 -- Noor lab</strain>
    </source>
</reference>
<dbReference type="InterPro" id="IPR036412">
    <property type="entry name" value="HAD-like_sf"/>
</dbReference>
<dbReference type="EMBL" id="CAQQ02044660">
    <property type="status" value="NOT_ANNOTATED_CDS"/>
    <property type="molecule type" value="Genomic_DNA"/>
</dbReference>
<dbReference type="PANTHER" id="PTHR19288:SF4">
    <property type="entry name" value="RE04130P-RELATED"/>
    <property type="match status" value="1"/>
</dbReference>
<dbReference type="EMBL" id="CAQQ02044654">
    <property type="status" value="NOT_ANNOTATED_CDS"/>
    <property type="molecule type" value="Genomic_DNA"/>
</dbReference>
<dbReference type="EMBL" id="CAQQ02044659">
    <property type="status" value="NOT_ANNOTATED_CDS"/>
    <property type="molecule type" value="Genomic_DNA"/>
</dbReference>
<dbReference type="PANTHER" id="PTHR19288">
    <property type="entry name" value="4-NITROPHENYLPHOSPHATASE-RELATED"/>
    <property type="match status" value="1"/>
</dbReference>
<name>T1H2V1_MEGSC</name>
<dbReference type="EMBL" id="CAQQ02044658">
    <property type="status" value="NOT_ANNOTATED_CDS"/>
    <property type="molecule type" value="Genomic_DNA"/>
</dbReference>
<dbReference type="EMBL" id="CAQQ02044657">
    <property type="status" value="NOT_ANNOTATED_CDS"/>
    <property type="molecule type" value="Genomic_DNA"/>
</dbReference>
<dbReference type="AlphaFoldDB" id="T1H2V1"/>
<protein>
    <submittedName>
        <fullName evidence="1">Uncharacterized protein</fullName>
    </submittedName>
</protein>
<dbReference type="STRING" id="36166.T1H2V1"/>
<dbReference type="NCBIfam" id="TIGR01460">
    <property type="entry name" value="HAD-SF-IIA"/>
    <property type="match status" value="1"/>
</dbReference>
<dbReference type="EnsemblMetazoa" id="MESCA010557-RA">
    <property type="protein sequence ID" value="MESCA010557-PA"/>
    <property type="gene ID" value="MESCA010557"/>
</dbReference>
<reference evidence="1" key="2">
    <citation type="submission" date="2015-06" db="UniProtKB">
        <authorList>
            <consortium name="EnsemblMetazoa"/>
        </authorList>
    </citation>
    <scope>IDENTIFICATION</scope>
</reference>
<evidence type="ECO:0000313" key="2">
    <source>
        <dbReference type="Proteomes" id="UP000015102"/>
    </source>
</evidence>
<dbReference type="Proteomes" id="UP000015102">
    <property type="component" value="Unassembled WGS sequence"/>
</dbReference>
<dbReference type="SUPFAM" id="SSF56784">
    <property type="entry name" value="HAD-like"/>
    <property type="match status" value="1"/>
</dbReference>
<evidence type="ECO:0000313" key="1">
    <source>
        <dbReference type="EnsemblMetazoa" id="MESCA010557-PA"/>
    </source>
</evidence>
<dbReference type="EMBL" id="CAQQ02044655">
    <property type="status" value="NOT_ANNOTATED_CDS"/>
    <property type="molecule type" value="Genomic_DNA"/>
</dbReference>
<dbReference type="EMBL" id="CAQQ02044653">
    <property type="status" value="NOT_ANNOTATED_CDS"/>
    <property type="molecule type" value="Genomic_DNA"/>
</dbReference>
<dbReference type="Gene3D" id="3.40.50.1000">
    <property type="entry name" value="HAD superfamily/HAD-like"/>
    <property type="match status" value="1"/>
</dbReference>
<dbReference type="GO" id="GO:0005737">
    <property type="term" value="C:cytoplasm"/>
    <property type="evidence" value="ECO:0007669"/>
    <property type="project" value="TreeGrafter"/>
</dbReference>
<dbReference type="OMA" id="WHPAQSI"/>
<dbReference type="GO" id="GO:0016791">
    <property type="term" value="F:phosphatase activity"/>
    <property type="evidence" value="ECO:0007669"/>
    <property type="project" value="TreeGrafter"/>
</dbReference>
<dbReference type="InterPro" id="IPR023214">
    <property type="entry name" value="HAD_sf"/>
</dbReference>